<feature type="compositionally biased region" description="Polar residues" evidence="1">
    <location>
        <begin position="20"/>
        <end position="37"/>
    </location>
</feature>
<dbReference type="Gene3D" id="3.90.550.10">
    <property type="entry name" value="Spore Coat Polysaccharide Biosynthesis Protein SpsA, Chain A"/>
    <property type="match status" value="1"/>
</dbReference>
<evidence type="ECO:0000313" key="2">
    <source>
        <dbReference type="EMBL" id="USP82333.1"/>
    </source>
</evidence>
<proteinExistence type="predicted"/>
<evidence type="ECO:0000313" key="3">
    <source>
        <dbReference type="Proteomes" id="UP001056012"/>
    </source>
</evidence>
<organism evidence="2 3">
    <name type="scientific">Curvularia clavata</name>
    <dbReference type="NCBI Taxonomy" id="95742"/>
    <lineage>
        <taxon>Eukaryota</taxon>
        <taxon>Fungi</taxon>
        <taxon>Dikarya</taxon>
        <taxon>Ascomycota</taxon>
        <taxon>Pezizomycotina</taxon>
        <taxon>Dothideomycetes</taxon>
        <taxon>Pleosporomycetidae</taxon>
        <taxon>Pleosporales</taxon>
        <taxon>Pleosporineae</taxon>
        <taxon>Pleosporaceae</taxon>
        <taxon>Curvularia</taxon>
    </lineage>
</organism>
<dbReference type="PANTHER" id="PTHR11183">
    <property type="entry name" value="GLYCOGENIN SUBFAMILY MEMBER"/>
    <property type="match status" value="1"/>
</dbReference>
<feature type="region of interest" description="Disordered" evidence="1">
    <location>
        <begin position="1"/>
        <end position="38"/>
    </location>
</feature>
<keyword evidence="3" id="KW-1185">Reference proteome</keyword>
<dbReference type="VEuPathDB" id="FungiDB:yc1106_09607"/>
<protein>
    <submittedName>
        <fullName evidence="2">Glycosyltransferase family 8 protein</fullName>
    </submittedName>
</protein>
<dbReference type="SUPFAM" id="SSF53448">
    <property type="entry name" value="Nucleotide-diphospho-sugar transferases"/>
    <property type="match status" value="1"/>
</dbReference>
<dbReference type="OrthoDB" id="2014201at2759"/>
<dbReference type="EMBL" id="CP089281">
    <property type="protein sequence ID" value="USP82333.1"/>
    <property type="molecule type" value="Genomic_DNA"/>
</dbReference>
<evidence type="ECO:0000256" key="1">
    <source>
        <dbReference type="SAM" id="MobiDB-lite"/>
    </source>
</evidence>
<sequence length="329" mass="38220">MGCKRKHSSDDSPLSISSFGAVSTPGTQSPPCSSFNQYAPMELDAQPRSNGWDFMSASRVKSGDWGNRTCKRVRDNRPDERAIHEDPDIDFVVFCGKQVPETMREILRKDGATVIGFEDVLVPPWIHTPTERWTEQFTKLRIFEQTQYSRILYLDADYLIMNRMDGIFNEPNVADLTRTMFQDRTDLIKEDEEPLPEEWLFAARPENGGMGGYEHPVPPLNGDYANGGFLMIAPQQGMFDYLMRVLNIKDRFRTQFMEQDLLNYVFSRKGPMPWRELHWKWSSNFVNQRDFDAGIHALHGKFWDEGPESVQKVWQDTFQKMIERDAARQ</sequence>
<dbReference type="InterPro" id="IPR050587">
    <property type="entry name" value="GNT1/Glycosyltrans_8"/>
</dbReference>
<reference evidence="2" key="1">
    <citation type="submission" date="2021-12" db="EMBL/GenBank/DDBJ databases">
        <title>Curvularia clavata genome.</title>
        <authorList>
            <person name="Cao Y."/>
        </authorList>
    </citation>
    <scope>NUCLEOTIDE SEQUENCE</scope>
    <source>
        <strain evidence="2">Yc1106</strain>
    </source>
</reference>
<dbReference type="Proteomes" id="UP001056012">
    <property type="component" value="Chromosome 8"/>
</dbReference>
<dbReference type="AlphaFoldDB" id="A0A9Q8ZKG4"/>
<accession>A0A9Q8ZKG4</accession>
<name>A0A9Q8ZKG4_CURCL</name>
<dbReference type="InterPro" id="IPR029044">
    <property type="entry name" value="Nucleotide-diphossugar_trans"/>
</dbReference>
<gene>
    <name evidence="2" type="ORF">yc1106_09607</name>
</gene>